<dbReference type="AlphaFoldDB" id="A0A0C2MJR5"/>
<dbReference type="SUPFAM" id="SSF56235">
    <property type="entry name" value="N-terminal nucleophile aminohydrolases (Ntn hydrolases)"/>
    <property type="match status" value="1"/>
</dbReference>
<keyword evidence="2 4" id="KW-0647">Proteasome</keyword>
<comment type="function">
    <text evidence="4">Component of the proteasome, a multicatalytic proteinase complex which is characterized by its ability to cleave peptides with Arg, Phe, Tyr, Leu, and Glu adjacent to the leaving group at neutral or slightly basic pH. The proteasome has an ATP-dependent proteolytic activity.</text>
</comment>
<dbReference type="InterPro" id="IPR033811">
    <property type="entry name" value="Proteasome_beta_3"/>
</dbReference>
<sequence length="192" mass="21601">MAMKGKDCFAIASDLRFGVEYQTISCNVEKIFEFDSGLFLGMAGLVTDSQTVSQKLRYYYNMYRLSHFKEPSPFVFLSMVSSLLYSKRFGPYFIEPIVCGFEGNDVFLSSCDLIGGSEILEDFAVVGTAKNQILGMCECLFEPDMDRDRLFETASQCMLNGLDRDAMSGWGVVLYLVEKGKVTKSVLKSRMD</sequence>
<keyword evidence="3 4" id="KW-0539">Nucleus</keyword>
<dbReference type="PANTHER" id="PTHR32194:SF10">
    <property type="entry name" value="PROTEASOME SUBUNIT BETA TYPE-3"/>
    <property type="match status" value="1"/>
</dbReference>
<reference evidence="5 6" key="1">
    <citation type="journal article" date="2014" name="Genome Biol. Evol.">
        <title>The genome of the myxosporean Thelohanellus kitauei shows adaptations to nutrient acquisition within its fish host.</title>
        <authorList>
            <person name="Yang Y."/>
            <person name="Xiong J."/>
            <person name="Zhou Z."/>
            <person name="Huo F."/>
            <person name="Miao W."/>
            <person name="Ran C."/>
            <person name="Liu Y."/>
            <person name="Zhang J."/>
            <person name="Feng J."/>
            <person name="Wang M."/>
            <person name="Wang M."/>
            <person name="Wang L."/>
            <person name="Yao B."/>
        </authorList>
    </citation>
    <scope>NUCLEOTIDE SEQUENCE [LARGE SCALE GENOMIC DNA]</scope>
    <source>
        <strain evidence="5">Wuqing</strain>
    </source>
</reference>
<accession>A0A0C2MJR5</accession>
<evidence type="ECO:0000256" key="4">
    <source>
        <dbReference type="RuleBase" id="RU004203"/>
    </source>
</evidence>
<dbReference type="Pfam" id="PF00227">
    <property type="entry name" value="Proteasome"/>
    <property type="match status" value="1"/>
</dbReference>
<dbReference type="GO" id="GO:0019774">
    <property type="term" value="C:proteasome core complex, beta-subunit complex"/>
    <property type="evidence" value="ECO:0007669"/>
    <property type="project" value="InterPro"/>
</dbReference>
<dbReference type="GO" id="GO:0005737">
    <property type="term" value="C:cytoplasm"/>
    <property type="evidence" value="ECO:0007669"/>
    <property type="project" value="UniProtKB-SubCell"/>
</dbReference>
<dbReference type="OMA" id="CSEQLYG"/>
<dbReference type="Proteomes" id="UP000031668">
    <property type="component" value="Unassembled WGS sequence"/>
</dbReference>
<gene>
    <name evidence="5" type="ORF">RF11_07816</name>
</gene>
<dbReference type="Gene3D" id="3.60.20.10">
    <property type="entry name" value="Glutamine Phosphoribosylpyrophosphate, subunit 1, domain 1"/>
    <property type="match status" value="1"/>
</dbReference>
<dbReference type="PROSITE" id="PS00854">
    <property type="entry name" value="PROTEASOME_BETA_1"/>
    <property type="match status" value="1"/>
</dbReference>
<evidence type="ECO:0000256" key="1">
    <source>
        <dbReference type="ARBA" id="ARBA00022490"/>
    </source>
</evidence>
<organism evidence="5 6">
    <name type="scientific">Thelohanellus kitauei</name>
    <name type="common">Myxosporean</name>
    <dbReference type="NCBI Taxonomy" id="669202"/>
    <lineage>
        <taxon>Eukaryota</taxon>
        <taxon>Metazoa</taxon>
        <taxon>Cnidaria</taxon>
        <taxon>Myxozoa</taxon>
        <taxon>Myxosporea</taxon>
        <taxon>Bivalvulida</taxon>
        <taxon>Platysporina</taxon>
        <taxon>Myxobolidae</taxon>
        <taxon>Thelohanellus</taxon>
    </lineage>
</organism>
<dbReference type="InterPro" id="IPR023333">
    <property type="entry name" value="Proteasome_suB-type"/>
</dbReference>
<dbReference type="GO" id="GO:0005634">
    <property type="term" value="C:nucleus"/>
    <property type="evidence" value="ECO:0007669"/>
    <property type="project" value="UniProtKB-SubCell"/>
</dbReference>
<keyword evidence="6" id="KW-1185">Reference proteome</keyword>
<comment type="subcellular location">
    <subcellularLocation>
        <location evidence="4">Cytoplasm</location>
    </subcellularLocation>
    <subcellularLocation>
        <location evidence="4">Nucleus</location>
    </subcellularLocation>
</comment>
<comment type="caution">
    <text evidence="5">The sequence shown here is derived from an EMBL/GenBank/DDBJ whole genome shotgun (WGS) entry which is preliminary data.</text>
</comment>
<dbReference type="OrthoDB" id="204949at2759"/>
<evidence type="ECO:0000256" key="2">
    <source>
        <dbReference type="ARBA" id="ARBA00022942"/>
    </source>
</evidence>
<evidence type="ECO:0000313" key="5">
    <source>
        <dbReference type="EMBL" id="KII67431.1"/>
    </source>
</evidence>
<dbReference type="GO" id="GO:0043161">
    <property type="term" value="P:proteasome-mediated ubiquitin-dependent protein catabolic process"/>
    <property type="evidence" value="ECO:0007669"/>
    <property type="project" value="InterPro"/>
</dbReference>
<dbReference type="InterPro" id="IPR029055">
    <property type="entry name" value="Ntn_hydrolases_N"/>
</dbReference>
<evidence type="ECO:0000256" key="3">
    <source>
        <dbReference type="ARBA" id="ARBA00023242"/>
    </source>
</evidence>
<dbReference type="InterPro" id="IPR016050">
    <property type="entry name" value="Proteasome_bsu_CS"/>
</dbReference>
<proteinExistence type="inferred from homology"/>
<protein>
    <recommendedName>
        <fullName evidence="4">Proteasome subunit beta</fullName>
    </recommendedName>
</protein>
<dbReference type="PROSITE" id="PS51476">
    <property type="entry name" value="PROTEASOME_BETA_2"/>
    <property type="match status" value="1"/>
</dbReference>
<dbReference type="PANTHER" id="PTHR32194">
    <property type="entry name" value="METALLOPROTEASE TLDD"/>
    <property type="match status" value="1"/>
</dbReference>
<keyword evidence="1 4" id="KW-0963">Cytoplasm</keyword>
<dbReference type="EMBL" id="JWZT01003185">
    <property type="protein sequence ID" value="KII67431.1"/>
    <property type="molecule type" value="Genomic_DNA"/>
</dbReference>
<comment type="similarity">
    <text evidence="4">Belongs to the peptidase T1B family.</text>
</comment>
<comment type="subunit">
    <text evidence="4">Component of the proteasome complex.</text>
</comment>
<evidence type="ECO:0000313" key="6">
    <source>
        <dbReference type="Proteomes" id="UP000031668"/>
    </source>
</evidence>
<dbReference type="InterPro" id="IPR001353">
    <property type="entry name" value="Proteasome_sua/b"/>
</dbReference>
<name>A0A0C2MJR5_THEKT</name>
<dbReference type="CDD" id="cd03759">
    <property type="entry name" value="proteasome_beta_type_3"/>
    <property type="match status" value="1"/>
</dbReference>